<dbReference type="Pfam" id="PF20477">
    <property type="entry name" value="DUF6719"/>
    <property type="match status" value="1"/>
</dbReference>
<comment type="caution">
    <text evidence="2">The sequence shown here is derived from an EMBL/GenBank/DDBJ whole genome shotgun (WGS) entry which is preliminary data.</text>
</comment>
<evidence type="ECO:0000313" key="2">
    <source>
        <dbReference type="EMBL" id="MFC0243071.1"/>
    </source>
</evidence>
<dbReference type="InterPro" id="IPR046565">
    <property type="entry name" value="DUF6719"/>
</dbReference>
<sequence length="88" mass="9503">MTDIRIAGRRRATLLLMGTLALASLPGPSAAQQLTVSREQDITELRLGQKIFVDDGSCPTGQILEVVGATLTSEGLARTRKCVPRVRR</sequence>
<reference evidence="2 3" key="1">
    <citation type="submission" date="2024-09" db="EMBL/GenBank/DDBJ databases">
        <authorList>
            <person name="Sun Q."/>
            <person name="Mori K."/>
        </authorList>
    </citation>
    <scope>NUCLEOTIDE SEQUENCE [LARGE SCALE GENOMIC DNA]</scope>
    <source>
        <strain evidence="2 3">KCTC 23279</strain>
    </source>
</reference>
<dbReference type="EMBL" id="JBHLWM010000008">
    <property type="protein sequence ID" value="MFC0243071.1"/>
    <property type="molecule type" value="Genomic_DNA"/>
</dbReference>
<accession>A0ABV6EXV1</accession>
<proteinExistence type="predicted"/>
<name>A0ABV6EXV1_9BRAD</name>
<evidence type="ECO:0000256" key="1">
    <source>
        <dbReference type="SAM" id="SignalP"/>
    </source>
</evidence>
<feature type="chain" id="PRO_5046476555" evidence="1">
    <location>
        <begin position="32"/>
        <end position="88"/>
    </location>
</feature>
<dbReference type="RefSeq" id="WP_378391645.1">
    <property type="nucleotide sequence ID" value="NZ_JBHLWM010000008.1"/>
</dbReference>
<keyword evidence="3" id="KW-1185">Reference proteome</keyword>
<feature type="signal peptide" evidence="1">
    <location>
        <begin position="1"/>
        <end position="31"/>
    </location>
</feature>
<keyword evidence="1" id="KW-0732">Signal</keyword>
<organism evidence="2 3">
    <name type="scientific">Rhodopseudomonas telluris</name>
    <dbReference type="NCBI Taxonomy" id="644215"/>
    <lineage>
        <taxon>Bacteria</taxon>
        <taxon>Pseudomonadati</taxon>
        <taxon>Pseudomonadota</taxon>
        <taxon>Alphaproteobacteria</taxon>
        <taxon>Hyphomicrobiales</taxon>
        <taxon>Nitrobacteraceae</taxon>
        <taxon>Rhodopseudomonas</taxon>
    </lineage>
</organism>
<gene>
    <name evidence="2" type="ORF">ACFFJ6_21460</name>
</gene>
<evidence type="ECO:0000313" key="3">
    <source>
        <dbReference type="Proteomes" id="UP001589775"/>
    </source>
</evidence>
<dbReference type="Proteomes" id="UP001589775">
    <property type="component" value="Unassembled WGS sequence"/>
</dbReference>
<protein>
    <submittedName>
        <fullName evidence="2">DUF6719 family protein</fullName>
    </submittedName>
</protein>